<dbReference type="Proteomes" id="UP000044602">
    <property type="component" value="Unassembled WGS sequence"/>
</dbReference>
<organism evidence="2 3">
    <name type="scientific">Verticillium longisporum</name>
    <name type="common">Verticillium dahliae var. longisporum</name>
    <dbReference type="NCBI Taxonomy" id="100787"/>
    <lineage>
        <taxon>Eukaryota</taxon>
        <taxon>Fungi</taxon>
        <taxon>Dikarya</taxon>
        <taxon>Ascomycota</taxon>
        <taxon>Pezizomycotina</taxon>
        <taxon>Sordariomycetes</taxon>
        <taxon>Hypocreomycetidae</taxon>
        <taxon>Glomerellales</taxon>
        <taxon>Plectosphaerellaceae</taxon>
        <taxon>Verticillium</taxon>
    </lineage>
</organism>
<evidence type="ECO:0000256" key="1">
    <source>
        <dbReference type="SAM" id="MobiDB-lite"/>
    </source>
</evidence>
<dbReference type="AlphaFoldDB" id="A0A0G4MHB2"/>
<name>A0A0G4MHB2_VERLO</name>
<protein>
    <submittedName>
        <fullName evidence="2">Uncharacterized protein</fullName>
    </submittedName>
</protein>
<proteinExistence type="predicted"/>
<feature type="region of interest" description="Disordered" evidence="1">
    <location>
        <begin position="1"/>
        <end position="31"/>
    </location>
</feature>
<evidence type="ECO:0000313" key="3">
    <source>
        <dbReference type="Proteomes" id="UP000044602"/>
    </source>
</evidence>
<gene>
    <name evidence="2" type="ORF">BN1708_006066</name>
</gene>
<evidence type="ECO:0000313" key="2">
    <source>
        <dbReference type="EMBL" id="CRK33569.1"/>
    </source>
</evidence>
<dbReference type="EMBL" id="CVQH01022528">
    <property type="protein sequence ID" value="CRK33569.1"/>
    <property type="molecule type" value="Genomic_DNA"/>
</dbReference>
<keyword evidence="3" id="KW-1185">Reference proteome</keyword>
<sequence>MTGPNHPAQPSVSRTMAKQSIINDLTPTPAPSPLFTAVVSSVRARFELTGTGETHRHEQKPI</sequence>
<feature type="compositionally biased region" description="Polar residues" evidence="1">
    <location>
        <begin position="8"/>
        <end position="26"/>
    </location>
</feature>
<accession>A0A0G4MHB2</accession>
<reference evidence="2 3" key="1">
    <citation type="submission" date="2015-05" db="EMBL/GenBank/DDBJ databases">
        <authorList>
            <person name="Wang D.B."/>
            <person name="Wang M."/>
        </authorList>
    </citation>
    <scope>NUCLEOTIDE SEQUENCE [LARGE SCALE GENOMIC DNA]</scope>
    <source>
        <strain evidence="2">VL1</strain>
    </source>
</reference>